<dbReference type="GO" id="GO:0005886">
    <property type="term" value="C:plasma membrane"/>
    <property type="evidence" value="ECO:0007669"/>
    <property type="project" value="UniProtKB-SubCell"/>
</dbReference>
<protein>
    <submittedName>
        <fullName evidence="9">Sugar ABC transporter permease</fullName>
    </submittedName>
</protein>
<keyword evidence="2 7" id="KW-0813">Transport</keyword>
<dbReference type="AlphaFoldDB" id="A0A7X0SQW2"/>
<keyword evidence="3" id="KW-1003">Cell membrane</keyword>
<dbReference type="InterPro" id="IPR035906">
    <property type="entry name" value="MetI-like_sf"/>
</dbReference>
<dbReference type="CDD" id="cd06261">
    <property type="entry name" value="TM_PBP2"/>
    <property type="match status" value="1"/>
</dbReference>
<dbReference type="SUPFAM" id="SSF161098">
    <property type="entry name" value="MetI-like"/>
    <property type="match status" value="1"/>
</dbReference>
<evidence type="ECO:0000259" key="8">
    <source>
        <dbReference type="PROSITE" id="PS50928"/>
    </source>
</evidence>
<feature type="transmembrane region" description="Helical" evidence="7">
    <location>
        <begin position="206"/>
        <end position="227"/>
    </location>
</feature>
<sequence>MSTGSYIRRFWQLYAMLLLPVSFFALFKYGPMYGVTIAFKDYNIFQGIWQSPWNGTETFREIFDMQTFKTALRNTFLLNFLDLAVSFPAPIILALMLNEVRQMRVKRVFQTVMYFPHFISWVIIGGLFLQIFATNSGIINQMLNHAGFQSIPFLSNKYWWLATYLVAGVWQSVGWGTIIYLAALTGINKELYEAAETDGAGRMKRMWHITLPGIRPTILMLLILAIGEMPRIGFERPFVLGNSMVSDFSEVLSTFVYKIGLQTGEFSIATAVGLFQSVIALVFLLGANTITRKFADQSIV</sequence>
<comment type="subcellular location">
    <subcellularLocation>
        <location evidence="1 7">Cell membrane</location>
        <topology evidence="1 7">Multi-pass membrane protein</topology>
    </subcellularLocation>
</comment>
<accession>A0A7X0SQW2</accession>
<dbReference type="RefSeq" id="WP_185130941.1">
    <property type="nucleotide sequence ID" value="NZ_JACJVO010000025.1"/>
</dbReference>
<reference evidence="9 10" key="1">
    <citation type="submission" date="2020-08" db="EMBL/GenBank/DDBJ databases">
        <title>Cohnella phylogeny.</title>
        <authorList>
            <person name="Dunlap C."/>
        </authorList>
    </citation>
    <scope>NUCLEOTIDE SEQUENCE [LARGE SCALE GENOMIC DNA]</scope>
    <source>
        <strain evidence="9 10">CBP 2801</strain>
    </source>
</reference>
<proteinExistence type="inferred from homology"/>
<evidence type="ECO:0000256" key="1">
    <source>
        <dbReference type="ARBA" id="ARBA00004651"/>
    </source>
</evidence>
<feature type="transmembrane region" description="Helical" evidence="7">
    <location>
        <begin position="266"/>
        <end position="287"/>
    </location>
</feature>
<feature type="transmembrane region" description="Helical" evidence="7">
    <location>
        <begin position="76"/>
        <end position="97"/>
    </location>
</feature>
<feature type="domain" description="ABC transmembrane type-1" evidence="8">
    <location>
        <begin position="72"/>
        <end position="287"/>
    </location>
</feature>
<evidence type="ECO:0000313" key="9">
    <source>
        <dbReference type="EMBL" id="MBB6733275.1"/>
    </source>
</evidence>
<feature type="transmembrane region" description="Helical" evidence="7">
    <location>
        <begin position="12"/>
        <end position="30"/>
    </location>
</feature>
<feature type="transmembrane region" description="Helical" evidence="7">
    <location>
        <begin position="118"/>
        <end position="138"/>
    </location>
</feature>
<keyword evidence="10" id="KW-1185">Reference proteome</keyword>
<dbReference type="GO" id="GO:0055085">
    <property type="term" value="P:transmembrane transport"/>
    <property type="evidence" value="ECO:0007669"/>
    <property type="project" value="InterPro"/>
</dbReference>
<gene>
    <name evidence="9" type="ORF">H7C18_20340</name>
</gene>
<dbReference type="EMBL" id="JACJVO010000025">
    <property type="protein sequence ID" value="MBB6733275.1"/>
    <property type="molecule type" value="Genomic_DNA"/>
</dbReference>
<comment type="similarity">
    <text evidence="7">Belongs to the binding-protein-dependent transport system permease family.</text>
</comment>
<evidence type="ECO:0000256" key="3">
    <source>
        <dbReference type="ARBA" id="ARBA00022475"/>
    </source>
</evidence>
<evidence type="ECO:0000256" key="7">
    <source>
        <dbReference type="RuleBase" id="RU363032"/>
    </source>
</evidence>
<dbReference type="Gene3D" id="1.10.3720.10">
    <property type="entry name" value="MetI-like"/>
    <property type="match status" value="1"/>
</dbReference>
<dbReference type="InterPro" id="IPR051393">
    <property type="entry name" value="ABC_transporter_permease"/>
</dbReference>
<dbReference type="Pfam" id="PF00528">
    <property type="entry name" value="BPD_transp_1"/>
    <property type="match status" value="1"/>
</dbReference>
<evidence type="ECO:0000256" key="6">
    <source>
        <dbReference type="ARBA" id="ARBA00023136"/>
    </source>
</evidence>
<keyword evidence="6 7" id="KW-0472">Membrane</keyword>
<dbReference type="InterPro" id="IPR000515">
    <property type="entry name" value="MetI-like"/>
</dbReference>
<dbReference type="PANTHER" id="PTHR30193">
    <property type="entry name" value="ABC TRANSPORTER PERMEASE PROTEIN"/>
    <property type="match status" value="1"/>
</dbReference>
<dbReference type="PANTHER" id="PTHR30193:SF44">
    <property type="entry name" value="LACTOSE TRANSPORT SYSTEM PERMEASE PROTEIN LACF"/>
    <property type="match status" value="1"/>
</dbReference>
<evidence type="ECO:0000256" key="2">
    <source>
        <dbReference type="ARBA" id="ARBA00022448"/>
    </source>
</evidence>
<dbReference type="Proteomes" id="UP000564644">
    <property type="component" value="Unassembled WGS sequence"/>
</dbReference>
<keyword evidence="4 7" id="KW-0812">Transmembrane</keyword>
<evidence type="ECO:0000313" key="10">
    <source>
        <dbReference type="Proteomes" id="UP000564644"/>
    </source>
</evidence>
<evidence type="ECO:0000256" key="5">
    <source>
        <dbReference type="ARBA" id="ARBA00022989"/>
    </source>
</evidence>
<feature type="transmembrane region" description="Helical" evidence="7">
    <location>
        <begin position="158"/>
        <end position="185"/>
    </location>
</feature>
<comment type="caution">
    <text evidence="9">The sequence shown here is derived from an EMBL/GenBank/DDBJ whole genome shotgun (WGS) entry which is preliminary data.</text>
</comment>
<keyword evidence="5 7" id="KW-1133">Transmembrane helix</keyword>
<evidence type="ECO:0000256" key="4">
    <source>
        <dbReference type="ARBA" id="ARBA00022692"/>
    </source>
</evidence>
<dbReference type="PROSITE" id="PS50928">
    <property type="entry name" value="ABC_TM1"/>
    <property type="match status" value="1"/>
</dbReference>
<organism evidence="9 10">
    <name type="scientific">Cohnella zeiphila</name>
    <dbReference type="NCBI Taxonomy" id="2761120"/>
    <lineage>
        <taxon>Bacteria</taxon>
        <taxon>Bacillati</taxon>
        <taxon>Bacillota</taxon>
        <taxon>Bacilli</taxon>
        <taxon>Bacillales</taxon>
        <taxon>Paenibacillaceae</taxon>
        <taxon>Cohnella</taxon>
    </lineage>
</organism>
<name>A0A7X0SQW2_9BACL</name>